<dbReference type="Proteomes" id="UP000017404">
    <property type="component" value="Unassembled WGS sequence"/>
</dbReference>
<reference evidence="2 3" key="1">
    <citation type="submission" date="2013-10" db="EMBL/GenBank/DDBJ databases">
        <title>The Genome Sequence of Acinetobacter tjernbergiae CIP107465.</title>
        <authorList>
            <consortium name="The Broad Institute Genomics Platform"/>
            <consortium name="The Broad Institute Genome Sequencing Center for Infectious Disease"/>
            <person name="Cerqueira G."/>
            <person name="Feldgarden M."/>
            <person name="Courvalin P."/>
            <person name="Grillot-Courvalin C."/>
            <person name="Clermont D."/>
            <person name="Rocha E."/>
            <person name="Yoon E.-J."/>
            <person name="Nemec A."/>
            <person name="Young S.K."/>
            <person name="Zeng Q."/>
            <person name="Gargeya S."/>
            <person name="Fitzgerald M."/>
            <person name="Abouelleil A."/>
            <person name="Alvarado L."/>
            <person name="Berlin A.M."/>
            <person name="Chapman S.B."/>
            <person name="Gainer-Dewar J."/>
            <person name="Goldberg J."/>
            <person name="Gnerre S."/>
            <person name="Griggs A."/>
            <person name="Gujja S."/>
            <person name="Hansen M."/>
            <person name="Howarth C."/>
            <person name="Imamovic A."/>
            <person name="Ireland A."/>
            <person name="Larimer J."/>
            <person name="McCowan C."/>
            <person name="Murphy C."/>
            <person name="Pearson M."/>
            <person name="Poon T.W."/>
            <person name="Priest M."/>
            <person name="Roberts A."/>
            <person name="Saif S."/>
            <person name="Shea T."/>
            <person name="Sykes S."/>
            <person name="Wortman J."/>
            <person name="Nusbaum C."/>
            <person name="Birren B."/>
        </authorList>
    </citation>
    <scope>NUCLEOTIDE SEQUENCE [LARGE SCALE GENOMIC DNA]</scope>
    <source>
        <strain evidence="2 3">CIP 107465</strain>
    </source>
</reference>
<dbReference type="InterPro" id="IPR057271">
    <property type="entry name" value="YagK_YfjJ_C"/>
</dbReference>
<accession>V2UW70</accession>
<dbReference type="STRING" id="202955.GCA_000759995_00067"/>
<proteinExistence type="predicted"/>
<keyword evidence="3" id="KW-1185">Reference proteome</keyword>
<dbReference type="eggNOG" id="ENOG5033357">
    <property type="taxonomic scope" value="Bacteria"/>
</dbReference>
<dbReference type="AlphaFoldDB" id="V2UW70"/>
<feature type="domain" description="YagK/YfjJ C-terminal" evidence="1">
    <location>
        <begin position="154"/>
        <end position="334"/>
    </location>
</feature>
<organism evidence="2 3">
    <name type="scientific">Acinetobacter tjernbergiae DSM 14971 = CIP 107465</name>
    <dbReference type="NCBI Taxonomy" id="1120928"/>
    <lineage>
        <taxon>Bacteria</taxon>
        <taxon>Pseudomonadati</taxon>
        <taxon>Pseudomonadota</taxon>
        <taxon>Gammaproteobacteria</taxon>
        <taxon>Moraxellales</taxon>
        <taxon>Moraxellaceae</taxon>
        <taxon>Acinetobacter</taxon>
    </lineage>
</organism>
<dbReference type="OrthoDB" id="8592743at2"/>
<sequence>MEMLPSFSEDDYSFLIESSYYLDTENNPSQIQPAIGESYIHVGELALIEKNLIKLASDQRNRINENTYELLLNLKKQKDVIQNHFALNTFSPYVNLFFDVANTAREENYSDIEFLEHLKKDITGDQFKKEIQQKRKAISKNKRSLLRYIDSLFEYRSRLLVLRIDFSYQKDAGGFFTTSDGERIDLIFGAKNKDLLEKWSIEVREQRKQLIKNLKKKYKKDLVGYVWKLEYGADKAFHYHMIFFLDESHHRQDVKIAESIGEMWKHEIAQGKGIYWNCNAKKKHFEKNGWIATGKIKHDDHELRKNLNHMASYLTKPDYFVKLTLSDGARAFGKGGKPQKIKAGRPRN</sequence>
<evidence type="ECO:0000313" key="3">
    <source>
        <dbReference type="Proteomes" id="UP000017404"/>
    </source>
</evidence>
<dbReference type="RefSeq" id="WP_023274834.1">
    <property type="nucleotide sequence ID" value="NZ_AYEV01000060.1"/>
</dbReference>
<dbReference type="PATRIC" id="fig|1120928.5.peg.3520"/>
<name>V2UW70_9GAMM</name>
<dbReference type="EMBL" id="AYEV01000060">
    <property type="protein sequence ID" value="ESK52895.1"/>
    <property type="molecule type" value="Genomic_DNA"/>
</dbReference>
<evidence type="ECO:0000259" key="1">
    <source>
        <dbReference type="Pfam" id="PF11726"/>
    </source>
</evidence>
<evidence type="ECO:0000313" key="2">
    <source>
        <dbReference type="EMBL" id="ESK52895.1"/>
    </source>
</evidence>
<dbReference type="Pfam" id="PF11726">
    <property type="entry name" value="YagK_YfjJ_C"/>
    <property type="match status" value="1"/>
</dbReference>
<comment type="caution">
    <text evidence="2">The sequence shown here is derived from an EMBL/GenBank/DDBJ whole genome shotgun (WGS) entry which is preliminary data.</text>
</comment>
<protein>
    <recommendedName>
        <fullName evidence="1">YagK/YfjJ C-terminal domain-containing protein</fullName>
    </recommendedName>
</protein>
<gene>
    <name evidence="2" type="ORF">F990_03481</name>
</gene>